<organism evidence="1 2">
    <name type="scientific">Ixodes persulcatus</name>
    <name type="common">Taiga tick</name>
    <dbReference type="NCBI Taxonomy" id="34615"/>
    <lineage>
        <taxon>Eukaryota</taxon>
        <taxon>Metazoa</taxon>
        <taxon>Ecdysozoa</taxon>
        <taxon>Arthropoda</taxon>
        <taxon>Chelicerata</taxon>
        <taxon>Arachnida</taxon>
        <taxon>Acari</taxon>
        <taxon>Parasitiformes</taxon>
        <taxon>Ixodida</taxon>
        <taxon>Ixodoidea</taxon>
        <taxon>Ixodidae</taxon>
        <taxon>Ixodinae</taxon>
        <taxon>Ixodes</taxon>
    </lineage>
</organism>
<protein>
    <submittedName>
        <fullName evidence="1">Uncharacterized protein</fullName>
    </submittedName>
</protein>
<evidence type="ECO:0000313" key="2">
    <source>
        <dbReference type="Proteomes" id="UP000805193"/>
    </source>
</evidence>
<sequence length="263" mass="28450">MRFHLLNASPGGLEEPTDLPSQLQEPVAAPALASAEESEARVAYADAMAAVTEARAQAEARAVHAEARAEQSEARAGEIATRLELAEARTEETEARLEQAEARLEQAEARAEEAETKVLQGRAQMTFLLDDLLPALRDVPQILASLQHREAAGPMLPGVPGNVVENTVHFGDIVVTDVQLKRLDGKPVSVYTQDLAVMVFGSDALAECCLSGSATKASLPKEPVQDLIDHVIAKFPGESSKTVKEYLRRKCSNTSYLRKKNIE</sequence>
<accession>A0AC60PX51</accession>
<name>A0AC60PX51_IXOPE</name>
<evidence type="ECO:0000313" key="1">
    <source>
        <dbReference type="EMBL" id="KAG0425333.1"/>
    </source>
</evidence>
<dbReference type="EMBL" id="JABSTQ010009858">
    <property type="protein sequence ID" value="KAG0425333.1"/>
    <property type="molecule type" value="Genomic_DNA"/>
</dbReference>
<dbReference type="Proteomes" id="UP000805193">
    <property type="component" value="Unassembled WGS sequence"/>
</dbReference>
<reference evidence="1 2" key="1">
    <citation type="journal article" date="2020" name="Cell">
        <title>Large-Scale Comparative Analyses of Tick Genomes Elucidate Their Genetic Diversity and Vector Capacities.</title>
        <authorList>
            <consortium name="Tick Genome and Microbiome Consortium (TIGMIC)"/>
            <person name="Jia N."/>
            <person name="Wang J."/>
            <person name="Shi W."/>
            <person name="Du L."/>
            <person name="Sun Y."/>
            <person name="Zhan W."/>
            <person name="Jiang J.F."/>
            <person name="Wang Q."/>
            <person name="Zhang B."/>
            <person name="Ji P."/>
            <person name="Bell-Sakyi L."/>
            <person name="Cui X.M."/>
            <person name="Yuan T.T."/>
            <person name="Jiang B.G."/>
            <person name="Yang W.F."/>
            <person name="Lam T.T."/>
            <person name="Chang Q.C."/>
            <person name="Ding S.J."/>
            <person name="Wang X.J."/>
            <person name="Zhu J.G."/>
            <person name="Ruan X.D."/>
            <person name="Zhao L."/>
            <person name="Wei J.T."/>
            <person name="Ye R.Z."/>
            <person name="Que T.C."/>
            <person name="Du C.H."/>
            <person name="Zhou Y.H."/>
            <person name="Cheng J.X."/>
            <person name="Dai P.F."/>
            <person name="Guo W.B."/>
            <person name="Han X.H."/>
            <person name="Huang E.J."/>
            <person name="Li L.F."/>
            <person name="Wei W."/>
            <person name="Gao Y.C."/>
            <person name="Liu J.Z."/>
            <person name="Shao H.Z."/>
            <person name="Wang X."/>
            <person name="Wang C.C."/>
            <person name="Yang T.C."/>
            <person name="Huo Q.B."/>
            <person name="Li W."/>
            <person name="Chen H.Y."/>
            <person name="Chen S.E."/>
            <person name="Zhou L.G."/>
            <person name="Ni X.B."/>
            <person name="Tian J.H."/>
            <person name="Sheng Y."/>
            <person name="Liu T."/>
            <person name="Pan Y.S."/>
            <person name="Xia L.Y."/>
            <person name="Li J."/>
            <person name="Zhao F."/>
            <person name="Cao W.C."/>
        </authorList>
    </citation>
    <scope>NUCLEOTIDE SEQUENCE [LARGE SCALE GENOMIC DNA]</scope>
    <source>
        <strain evidence="1">Iper-2018</strain>
    </source>
</reference>
<comment type="caution">
    <text evidence="1">The sequence shown here is derived from an EMBL/GenBank/DDBJ whole genome shotgun (WGS) entry which is preliminary data.</text>
</comment>
<gene>
    <name evidence="1" type="ORF">HPB47_027498</name>
</gene>
<keyword evidence="2" id="KW-1185">Reference proteome</keyword>
<proteinExistence type="predicted"/>